<feature type="transmembrane region" description="Helical" evidence="1">
    <location>
        <begin position="203"/>
        <end position="225"/>
    </location>
</feature>
<reference evidence="2 3" key="1">
    <citation type="journal article" date="2016" name="Nat. Commun.">
        <title>Thousands of microbial genomes shed light on interconnected biogeochemical processes in an aquifer system.</title>
        <authorList>
            <person name="Anantharaman K."/>
            <person name="Brown C.T."/>
            <person name="Hug L.A."/>
            <person name="Sharon I."/>
            <person name="Castelle C.J."/>
            <person name="Probst A.J."/>
            <person name="Thomas B.C."/>
            <person name="Singh A."/>
            <person name="Wilkins M.J."/>
            <person name="Karaoz U."/>
            <person name="Brodie E.L."/>
            <person name="Williams K.H."/>
            <person name="Hubbard S.S."/>
            <person name="Banfield J.F."/>
        </authorList>
    </citation>
    <scope>NUCLEOTIDE SEQUENCE [LARGE SCALE GENOMIC DNA]</scope>
</reference>
<keyword evidence="1" id="KW-1133">Transmembrane helix</keyword>
<dbReference type="Proteomes" id="UP000179219">
    <property type="component" value="Unassembled WGS sequence"/>
</dbReference>
<feature type="transmembrane region" description="Helical" evidence="1">
    <location>
        <begin position="363"/>
        <end position="383"/>
    </location>
</feature>
<accession>A0A1F7X111</accession>
<evidence type="ECO:0008006" key="4">
    <source>
        <dbReference type="Google" id="ProtNLM"/>
    </source>
</evidence>
<gene>
    <name evidence="2" type="ORF">A2159_03370</name>
</gene>
<feature type="transmembrane region" description="Helical" evidence="1">
    <location>
        <begin position="330"/>
        <end position="351"/>
    </location>
</feature>
<feature type="transmembrane region" description="Helical" evidence="1">
    <location>
        <begin position="301"/>
        <end position="318"/>
    </location>
</feature>
<feature type="transmembrane region" description="Helical" evidence="1">
    <location>
        <begin position="118"/>
        <end position="135"/>
    </location>
</feature>
<comment type="caution">
    <text evidence="2">The sequence shown here is derived from an EMBL/GenBank/DDBJ whole genome shotgun (WGS) entry which is preliminary data.</text>
</comment>
<sequence>MVVENLIFSLIFIVGLLFVKYVLKKEIRLFPLLVAISILPIISIFRAGTYEAGDLSLHVTFLYNFFENLKQGILIPQWANYLCGGYGCPVFMFEYTTPFYIASVYHLIGFSFLDSMKLFLASSYIFSGITMYIFVKDDFGAKAAFVASLLYLFAPVRFIEMHFRVSVGTDAVFIFVPLAFLFAKKVLKGQPVFIILNALNTLLLLLSHSSTALIVIPLAFIYAFFKKKNIKEMKYVFISFILGFGISAWYIFPALFEIKYTWYWKTIADSKFLFSPIIDTIYSRIYFGFLYQGHLGEIRPVIGYSSIFALIANIYFFLKKKYQSKEYALNIFFLCSFFACFFLMSSFSKALWENVFFLRSFIIYWRVLVPIAFIIAYLGAVVVKHLNKNFLVIFCVFIIFSTILNWGNRKTVPLDPNSYFYQTSLYTEYFQPNNPVYLERYNSRIGNIEFLAKQNPNTHLEILSGKGSVQETYRNPIDHRYIVKADTDLLLSENTYYFPGWVIYANGIKIPVILENPMRFGTNVFI</sequence>
<evidence type="ECO:0000313" key="2">
    <source>
        <dbReference type="EMBL" id="OGM08760.1"/>
    </source>
</evidence>
<name>A0A1F7X111_9BACT</name>
<dbReference type="EMBL" id="MGFP01000040">
    <property type="protein sequence ID" value="OGM08760.1"/>
    <property type="molecule type" value="Genomic_DNA"/>
</dbReference>
<dbReference type="AlphaFoldDB" id="A0A1F7X111"/>
<keyword evidence="1" id="KW-0812">Transmembrane</keyword>
<feature type="transmembrane region" description="Helical" evidence="1">
    <location>
        <begin position="30"/>
        <end position="48"/>
    </location>
</feature>
<proteinExistence type="predicted"/>
<organism evidence="2 3">
    <name type="scientific">Candidatus Woesebacteria bacterium RBG_13_34_9</name>
    <dbReference type="NCBI Taxonomy" id="1802477"/>
    <lineage>
        <taxon>Bacteria</taxon>
        <taxon>Candidatus Woeseibacteriota</taxon>
    </lineage>
</organism>
<feature type="transmembrane region" description="Helical" evidence="1">
    <location>
        <begin position="165"/>
        <end position="183"/>
    </location>
</feature>
<feature type="transmembrane region" description="Helical" evidence="1">
    <location>
        <begin position="6"/>
        <end position="23"/>
    </location>
</feature>
<evidence type="ECO:0000256" key="1">
    <source>
        <dbReference type="SAM" id="Phobius"/>
    </source>
</evidence>
<feature type="transmembrane region" description="Helical" evidence="1">
    <location>
        <begin position="390"/>
        <end position="407"/>
    </location>
</feature>
<protein>
    <recommendedName>
        <fullName evidence="4">Membrane protein 6-pyruvoyl-tetrahydropterin synthase-related domain-containing protein</fullName>
    </recommendedName>
</protein>
<feature type="transmembrane region" description="Helical" evidence="1">
    <location>
        <begin position="237"/>
        <end position="256"/>
    </location>
</feature>
<evidence type="ECO:0000313" key="3">
    <source>
        <dbReference type="Proteomes" id="UP000179219"/>
    </source>
</evidence>
<feature type="transmembrane region" description="Helical" evidence="1">
    <location>
        <begin position="95"/>
        <end position="113"/>
    </location>
</feature>
<keyword evidence="1" id="KW-0472">Membrane</keyword>
<feature type="transmembrane region" description="Helical" evidence="1">
    <location>
        <begin position="141"/>
        <end position="158"/>
    </location>
</feature>